<dbReference type="AlphaFoldDB" id="A0A916JLE0"/>
<gene>
    <name evidence="2" type="ORF">CRYO30217_00879</name>
</gene>
<dbReference type="EMBL" id="OU015584">
    <property type="protein sequence ID" value="CAG5079174.1"/>
    <property type="molecule type" value="Genomic_DNA"/>
</dbReference>
<dbReference type="CDD" id="cd02042">
    <property type="entry name" value="ParAB_family"/>
    <property type="match status" value="1"/>
</dbReference>
<proteinExistence type="predicted"/>
<name>A0A916JLE0_9FLAO</name>
<dbReference type="KEGG" id="ptan:CRYO30217_00879"/>
<reference evidence="2" key="1">
    <citation type="submission" date="2021-04" db="EMBL/GenBank/DDBJ databases">
        <authorList>
            <person name="Rodrigo-Torres L."/>
            <person name="Arahal R. D."/>
            <person name="Lucena T."/>
        </authorList>
    </citation>
    <scope>NUCLEOTIDE SEQUENCE</scope>
    <source>
        <strain evidence="2">AS29M-1</strain>
    </source>
</reference>
<dbReference type="InterPro" id="IPR050678">
    <property type="entry name" value="DNA_Partitioning_ATPase"/>
</dbReference>
<protein>
    <recommendedName>
        <fullName evidence="1">CobQ/CobB/MinD/ParA nucleotide binding domain-containing protein</fullName>
    </recommendedName>
</protein>
<keyword evidence="3" id="KW-1185">Reference proteome</keyword>
<dbReference type="Gene3D" id="3.40.50.300">
    <property type="entry name" value="P-loop containing nucleotide triphosphate hydrolases"/>
    <property type="match status" value="1"/>
</dbReference>
<evidence type="ECO:0000259" key="1">
    <source>
        <dbReference type="Pfam" id="PF01656"/>
    </source>
</evidence>
<evidence type="ECO:0000313" key="2">
    <source>
        <dbReference type="EMBL" id="CAG5079174.1"/>
    </source>
</evidence>
<dbReference type="PANTHER" id="PTHR13696">
    <property type="entry name" value="P-LOOP CONTAINING NUCLEOSIDE TRIPHOSPHATE HYDROLASE"/>
    <property type="match status" value="1"/>
</dbReference>
<dbReference type="SUPFAM" id="SSF52540">
    <property type="entry name" value="P-loop containing nucleoside triphosphate hydrolases"/>
    <property type="match status" value="1"/>
</dbReference>
<sequence>MTKVISFISRKGGSGKTTNAINLATSLHDMRKKVLLVETDPNYTLISSRKIDVFKHKVNEKKLFPIIASTDDEVATELDKIIPSNTYDYIIVDSAGKTTDQGIKELCLVSNMVIITTSLTQNDLLVAYQTVKDLKPAEKLNDKLKLYILPNRIHSHTRIKTIKDALNNLDVSMFDNYVPQKKMFTMPSTYKSERRYRPIAKMIIKELK</sequence>
<dbReference type="InterPro" id="IPR002586">
    <property type="entry name" value="CobQ/CobB/MinD/ParA_Nub-bd_dom"/>
</dbReference>
<dbReference type="Proteomes" id="UP000683507">
    <property type="component" value="Chromosome"/>
</dbReference>
<organism evidence="2 3">
    <name type="scientific">Parvicella tangerina</name>
    <dbReference type="NCBI Taxonomy" id="2829795"/>
    <lineage>
        <taxon>Bacteria</taxon>
        <taxon>Pseudomonadati</taxon>
        <taxon>Bacteroidota</taxon>
        <taxon>Flavobacteriia</taxon>
        <taxon>Flavobacteriales</taxon>
        <taxon>Parvicellaceae</taxon>
        <taxon>Parvicella</taxon>
    </lineage>
</organism>
<evidence type="ECO:0000313" key="3">
    <source>
        <dbReference type="Proteomes" id="UP000683507"/>
    </source>
</evidence>
<feature type="domain" description="CobQ/CobB/MinD/ParA nucleotide binding" evidence="1">
    <location>
        <begin position="5"/>
        <end position="182"/>
    </location>
</feature>
<dbReference type="Pfam" id="PF01656">
    <property type="entry name" value="CbiA"/>
    <property type="match status" value="1"/>
</dbReference>
<dbReference type="PANTHER" id="PTHR13696:SF96">
    <property type="entry name" value="COBQ_COBB_MIND_PARA NUCLEOTIDE BINDING DOMAIN-CONTAINING PROTEIN"/>
    <property type="match status" value="1"/>
</dbReference>
<dbReference type="InterPro" id="IPR027417">
    <property type="entry name" value="P-loop_NTPase"/>
</dbReference>
<dbReference type="RefSeq" id="WP_258541101.1">
    <property type="nucleotide sequence ID" value="NZ_OU015584.1"/>
</dbReference>
<accession>A0A916JLE0</accession>